<feature type="transmembrane region" description="Helical" evidence="6">
    <location>
        <begin position="282"/>
        <end position="300"/>
    </location>
</feature>
<dbReference type="InterPro" id="IPR006685">
    <property type="entry name" value="MscS_channel_2nd"/>
</dbReference>
<dbReference type="GO" id="GO:0016020">
    <property type="term" value="C:membrane"/>
    <property type="evidence" value="ECO:0007669"/>
    <property type="project" value="UniProtKB-SubCell"/>
</dbReference>
<feature type="transmembrane region" description="Helical" evidence="6">
    <location>
        <begin position="386"/>
        <end position="405"/>
    </location>
</feature>
<proteinExistence type="predicted"/>
<evidence type="ECO:0000259" key="8">
    <source>
        <dbReference type="Pfam" id="PF00924"/>
    </source>
</evidence>
<feature type="chain" id="PRO_5004917304" description="Mechanosensitive ion channel MscS domain-containing protein" evidence="7">
    <location>
        <begin position="24"/>
        <end position="586"/>
    </location>
</feature>
<feature type="domain" description="Mechanosensitive ion channel MscS" evidence="8">
    <location>
        <begin position="408"/>
        <end position="473"/>
    </location>
</feature>
<organism evidence="9 10">
    <name type="scientific">Nonlabens marinus S1-08</name>
    <dbReference type="NCBI Taxonomy" id="1454201"/>
    <lineage>
        <taxon>Bacteria</taxon>
        <taxon>Pseudomonadati</taxon>
        <taxon>Bacteroidota</taxon>
        <taxon>Flavobacteriia</taxon>
        <taxon>Flavobacteriales</taxon>
        <taxon>Flavobacteriaceae</taxon>
        <taxon>Nonlabens</taxon>
    </lineage>
</organism>
<keyword evidence="3 6" id="KW-1133">Transmembrane helix</keyword>
<dbReference type="AlphaFoldDB" id="W8VZ98"/>
<evidence type="ECO:0000256" key="6">
    <source>
        <dbReference type="SAM" id="Phobius"/>
    </source>
</evidence>
<reference evidence="9 10" key="1">
    <citation type="journal article" date="2014" name="Proc. Natl. Acad. Sci. U.S.A.">
        <title>Functional characterization of flavobacteria rhodopsins reveals a unique class of light-driven chloride pump in bacteria.</title>
        <authorList>
            <person name="Yoshizawa S."/>
            <person name="Kumagai Y."/>
            <person name="Kim H."/>
            <person name="Ogura Y."/>
            <person name="Hayashi T."/>
            <person name="Iwasaki W."/>
            <person name="DeLong E.F."/>
            <person name="Kogure K."/>
        </authorList>
    </citation>
    <scope>NUCLEOTIDE SEQUENCE [LARGE SCALE GENOMIC DNA]</scope>
    <source>
        <strain evidence="9 10">S1-08</strain>
    </source>
</reference>
<dbReference type="HOGENOM" id="CLU_025726_0_0_10"/>
<dbReference type="Gene3D" id="2.30.30.60">
    <property type="match status" value="1"/>
</dbReference>
<evidence type="ECO:0000256" key="7">
    <source>
        <dbReference type="SAM" id="SignalP"/>
    </source>
</evidence>
<dbReference type="KEGG" id="nmf:NMS_0192"/>
<keyword evidence="2 6" id="KW-0812">Transmembrane</keyword>
<dbReference type="STRING" id="1454201.NMS_0192"/>
<dbReference type="PANTHER" id="PTHR30566">
    <property type="entry name" value="YNAI-RELATED MECHANOSENSITIVE ION CHANNEL"/>
    <property type="match status" value="1"/>
</dbReference>
<evidence type="ECO:0000256" key="4">
    <source>
        <dbReference type="ARBA" id="ARBA00023136"/>
    </source>
</evidence>
<keyword evidence="7" id="KW-0732">Signal</keyword>
<feature type="transmembrane region" description="Helical" evidence="6">
    <location>
        <begin position="306"/>
        <end position="324"/>
    </location>
</feature>
<dbReference type="OrthoDB" id="9792218at2"/>
<dbReference type="PANTHER" id="PTHR30566:SF25">
    <property type="entry name" value="INNER MEMBRANE PROTEIN"/>
    <property type="match status" value="1"/>
</dbReference>
<dbReference type="GO" id="GO:0008381">
    <property type="term" value="F:mechanosensitive monoatomic ion channel activity"/>
    <property type="evidence" value="ECO:0007669"/>
    <property type="project" value="UniProtKB-ARBA"/>
</dbReference>
<evidence type="ECO:0000256" key="1">
    <source>
        <dbReference type="ARBA" id="ARBA00004370"/>
    </source>
</evidence>
<dbReference type="Proteomes" id="UP000031760">
    <property type="component" value="Chromosome"/>
</dbReference>
<keyword evidence="4 6" id="KW-0472">Membrane</keyword>
<dbReference type="InterPro" id="IPR010920">
    <property type="entry name" value="LSM_dom_sf"/>
</dbReference>
<evidence type="ECO:0000313" key="10">
    <source>
        <dbReference type="Proteomes" id="UP000031760"/>
    </source>
</evidence>
<name>W8VZ98_9FLAO</name>
<dbReference type="Gene3D" id="1.10.287.1260">
    <property type="match status" value="1"/>
</dbReference>
<feature type="transmembrane region" description="Helical" evidence="6">
    <location>
        <begin position="236"/>
        <end position="261"/>
    </location>
</feature>
<comment type="subcellular location">
    <subcellularLocation>
        <location evidence="1">Membrane</location>
    </subcellularLocation>
</comment>
<dbReference type="InterPro" id="IPR023408">
    <property type="entry name" value="MscS_beta-dom_sf"/>
</dbReference>
<dbReference type="SUPFAM" id="SSF50182">
    <property type="entry name" value="Sm-like ribonucleoproteins"/>
    <property type="match status" value="1"/>
</dbReference>
<feature type="transmembrane region" description="Helical" evidence="6">
    <location>
        <begin position="359"/>
        <end position="380"/>
    </location>
</feature>
<dbReference type="RefSeq" id="WP_148311315.1">
    <property type="nucleotide sequence ID" value="NZ_AP014548.1"/>
</dbReference>
<keyword evidence="10" id="KW-1185">Reference proteome</keyword>
<feature type="compositionally biased region" description="Basic and acidic residues" evidence="5">
    <location>
        <begin position="24"/>
        <end position="41"/>
    </location>
</feature>
<protein>
    <recommendedName>
        <fullName evidence="8">Mechanosensitive ion channel MscS domain-containing protein</fullName>
    </recommendedName>
</protein>
<feature type="region of interest" description="Disordered" evidence="5">
    <location>
        <begin position="24"/>
        <end position="47"/>
    </location>
</feature>
<evidence type="ECO:0000256" key="5">
    <source>
        <dbReference type="SAM" id="MobiDB-lite"/>
    </source>
</evidence>
<evidence type="ECO:0000256" key="2">
    <source>
        <dbReference type="ARBA" id="ARBA00022692"/>
    </source>
</evidence>
<evidence type="ECO:0000256" key="3">
    <source>
        <dbReference type="ARBA" id="ARBA00022989"/>
    </source>
</evidence>
<feature type="signal peptide" evidence="7">
    <location>
        <begin position="1"/>
        <end position="23"/>
    </location>
</feature>
<gene>
    <name evidence="9" type="ORF">NMS_0192</name>
</gene>
<dbReference type="EMBL" id="AP014548">
    <property type="protein sequence ID" value="BAO54201.1"/>
    <property type="molecule type" value="Genomic_DNA"/>
</dbReference>
<dbReference type="Pfam" id="PF00924">
    <property type="entry name" value="MS_channel_2nd"/>
    <property type="match status" value="1"/>
</dbReference>
<accession>W8VZ98</accession>
<evidence type="ECO:0000313" key="9">
    <source>
        <dbReference type="EMBL" id="BAO54201.1"/>
    </source>
</evidence>
<sequence>MMRSFLSLFFFAFLLNTSFSQEKADSLDTKENRPPSEESVIRENPSYGSNPIEEYNDSYYILSRINQNIGLPPTSMNFRTPQATLEEFIFSCREDDFEAAAYALNLNRMPSSLTKEKAAILAEKLFFVINQRVAIEWGSVSDRPDGQIDIQTATNQAIAGKPRRSVYFGQVDLNGRDAVLRLQRVKYLDYGAFWLISADTVENIEELYEVYGPRKLDRMIPSWARFDFLGIPVWKLVGTLLLLGIAFLMGKLVSRVMLWAFKNSRFSWLRVVHDTLSKPTGFAVAVLFFYITLNSLISFSGNLASWVYSFLLIVVICSITYLIMKFIDSFMIYVAENRIGDTNPEENSSARQMLTYVSVARRVVTFIIIIIGFIVIIGQFRSLEKLGISLLASAGVLTVVLGVAAQSTLGNIIAGVQIALTSPAKIGDTVYIDDEWCYVEDIRFTFMVVRTWDQRRLVIPLKYIISNIFENWSMTNPHQVRPIIVHADYRINVEDVRKKYDELLHSNDKWDEEHEPVIQVVEAEKDTIQIRALCSGKDASTTWALHCELREQLVDYIASLEDGLYLNRTRVELDDLRTEAESNSKT</sequence>